<dbReference type="AlphaFoldDB" id="A0A0F9K9I4"/>
<organism evidence="1">
    <name type="scientific">marine sediment metagenome</name>
    <dbReference type="NCBI Taxonomy" id="412755"/>
    <lineage>
        <taxon>unclassified sequences</taxon>
        <taxon>metagenomes</taxon>
        <taxon>ecological metagenomes</taxon>
    </lineage>
</organism>
<comment type="caution">
    <text evidence="1">The sequence shown here is derived from an EMBL/GenBank/DDBJ whole genome shotgun (WGS) entry which is preliminary data.</text>
</comment>
<evidence type="ECO:0000313" key="1">
    <source>
        <dbReference type="EMBL" id="KKM78849.1"/>
    </source>
</evidence>
<reference evidence="1" key="1">
    <citation type="journal article" date="2015" name="Nature">
        <title>Complex archaea that bridge the gap between prokaryotes and eukaryotes.</title>
        <authorList>
            <person name="Spang A."/>
            <person name="Saw J.H."/>
            <person name="Jorgensen S.L."/>
            <person name="Zaremba-Niedzwiedzka K."/>
            <person name="Martijn J."/>
            <person name="Lind A.E."/>
            <person name="van Eijk R."/>
            <person name="Schleper C."/>
            <person name="Guy L."/>
            <person name="Ettema T.J."/>
        </authorList>
    </citation>
    <scope>NUCLEOTIDE SEQUENCE</scope>
</reference>
<sequence>MALQEWFTMNHEERFSVQERRIETIAERLAGIPHLNTQRTWERQGVWKRLRIVLDEAALGKTAASIGKALREDDPSIWIHVVGNP</sequence>
<name>A0A0F9K9I4_9ZZZZ</name>
<dbReference type="EMBL" id="LAZR01008425">
    <property type="protein sequence ID" value="KKM78849.1"/>
    <property type="molecule type" value="Genomic_DNA"/>
</dbReference>
<gene>
    <name evidence="1" type="ORF">LCGC14_1355830</name>
</gene>
<accession>A0A0F9K9I4</accession>
<proteinExistence type="predicted"/>
<protein>
    <submittedName>
        <fullName evidence="1">Uncharacterized protein</fullName>
    </submittedName>
</protein>